<dbReference type="AlphaFoldDB" id="A0A4R9K3N2"/>
<dbReference type="Proteomes" id="UP000297693">
    <property type="component" value="Unassembled WGS sequence"/>
</dbReference>
<dbReference type="GO" id="GO:0005975">
    <property type="term" value="P:carbohydrate metabolic process"/>
    <property type="evidence" value="ECO:0007669"/>
    <property type="project" value="InterPro"/>
</dbReference>
<dbReference type="InterPro" id="IPR002509">
    <property type="entry name" value="NODB_dom"/>
</dbReference>
<sequence length="333" mass="38494">MSFDIKPRDRKLNLLEIIKRYTISVEGLGLILCLHRVSLKKKDSLNSSLFVDIDHLNLVIDTFLKSGYSFISFDAFVKEIEQKSNAKKIITITFDDGYKDNFDIALPYFESKKIPFLIYLTTSFLDGTAQLWWFALEAYLDSEGEKVDPAGNKYTGLSLNQKLHLFLSWREQILKSTESKENAFKQLFGNLDWISLNRQLALSWEDTCVMQKSNLVSFGSHTINHPNLAECSEEEVRKELSLSKSYLEKKLETSISHFCYPYGSRNECGQREFGIAREVGYKTATTTRFGNIFPEHKSLLFSLPRVSITSDFTIKEYRKNLLRRFMRGSIISQ</sequence>
<evidence type="ECO:0000259" key="2">
    <source>
        <dbReference type="PROSITE" id="PS51677"/>
    </source>
</evidence>
<dbReference type="RefSeq" id="WP_135623455.1">
    <property type="nucleotide sequence ID" value="NZ_RQGD01000023.1"/>
</dbReference>
<dbReference type="InterPro" id="IPR011330">
    <property type="entry name" value="Glyco_hydro/deAcase_b/a-brl"/>
</dbReference>
<feature type="domain" description="NodB homology" evidence="2">
    <location>
        <begin position="88"/>
        <end position="333"/>
    </location>
</feature>
<accession>A0A4R9K3N2</accession>
<dbReference type="EMBL" id="RQGD01000023">
    <property type="protein sequence ID" value="TGL59766.1"/>
    <property type="molecule type" value="Genomic_DNA"/>
</dbReference>
<comment type="caution">
    <text evidence="3">The sequence shown here is derived from an EMBL/GenBank/DDBJ whole genome shotgun (WGS) entry which is preliminary data.</text>
</comment>
<dbReference type="InterPro" id="IPR051398">
    <property type="entry name" value="Polysacch_Deacetylase"/>
</dbReference>
<proteinExistence type="predicted"/>
<dbReference type="GO" id="GO:0016810">
    <property type="term" value="F:hydrolase activity, acting on carbon-nitrogen (but not peptide) bonds"/>
    <property type="evidence" value="ECO:0007669"/>
    <property type="project" value="InterPro"/>
</dbReference>
<dbReference type="Gene3D" id="3.20.20.370">
    <property type="entry name" value="Glycoside hydrolase/deacetylase"/>
    <property type="match status" value="1"/>
</dbReference>
<dbReference type="PROSITE" id="PS51677">
    <property type="entry name" value="NODB"/>
    <property type="match status" value="1"/>
</dbReference>
<evidence type="ECO:0000256" key="1">
    <source>
        <dbReference type="ARBA" id="ARBA00022729"/>
    </source>
</evidence>
<dbReference type="OrthoDB" id="9778320at2"/>
<keyword evidence="1" id="KW-0732">Signal</keyword>
<dbReference type="PANTHER" id="PTHR34216">
    <property type="match status" value="1"/>
</dbReference>
<protein>
    <recommendedName>
        <fullName evidence="2">NodB homology domain-containing protein</fullName>
    </recommendedName>
</protein>
<dbReference type="SUPFAM" id="SSF88713">
    <property type="entry name" value="Glycoside hydrolase/deacetylase"/>
    <property type="match status" value="1"/>
</dbReference>
<evidence type="ECO:0000313" key="4">
    <source>
        <dbReference type="Proteomes" id="UP000297693"/>
    </source>
</evidence>
<gene>
    <name evidence="3" type="ORF">EHQ58_08475</name>
</gene>
<keyword evidence="4" id="KW-1185">Reference proteome</keyword>
<dbReference type="Pfam" id="PF01522">
    <property type="entry name" value="Polysacc_deac_1"/>
    <property type="match status" value="1"/>
</dbReference>
<reference evidence="3" key="1">
    <citation type="journal article" date="2019" name="PLoS Negl. Trop. Dis.">
        <title>Revisiting the worldwide diversity of Leptospira species in the environment.</title>
        <authorList>
            <person name="Vincent A.T."/>
            <person name="Schiettekatte O."/>
            <person name="Bourhy P."/>
            <person name="Veyrier F.J."/>
            <person name="Picardeau M."/>
        </authorList>
    </citation>
    <scope>NUCLEOTIDE SEQUENCE [LARGE SCALE GENOMIC DNA]</scope>
    <source>
        <strain evidence="3">201702476</strain>
    </source>
</reference>
<organism evidence="3 4">
    <name type="scientific">Leptospira ognonensis</name>
    <dbReference type="NCBI Taxonomy" id="2484945"/>
    <lineage>
        <taxon>Bacteria</taxon>
        <taxon>Pseudomonadati</taxon>
        <taxon>Spirochaetota</taxon>
        <taxon>Spirochaetia</taxon>
        <taxon>Leptospirales</taxon>
        <taxon>Leptospiraceae</taxon>
        <taxon>Leptospira</taxon>
    </lineage>
</organism>
<evidence type="ECO:0000313" key="3">
    <source>
        <dbReference type="EMBL" id="TGL59766.1"/>
    </source>
</evidence>
<dbReference type="PANTHER" id="PTHR34216:SF7">
    <property type="entry name" value="POLY-BETA-1,6-N-ACETYL-D-GLUCOSAMINE N-DEACETYLASE"/>
    <property type="match status" value="1"/>
</dbReference>
<name>A0A4R9K3N2_9LEPT</name>